<protein>
    <recommendedName>
        <fullName evidence="5">AsmA-like C-terminal domain-containing protein</fullName>
    </recommendedName>
</protein>
<gene>
    <name evidence="3" type="ORF">O2N63_11000</name>
</gene>
<dbReference type="Proteomes" id="UP001528040">
    <property type="component" value="Unassembled WGS sequence"/>
</dbReference>
<evidence type="ECO:0000313" key="3">
    <source>
        <dbReference type="EMBL" id="MDA5094611.1"/>
    </source>
</evidence>
<dbReference type="EMBL" id="JAQIIO010000005">
    <property type="protein sequence ID" value="MDA5094611.1"/>
    <property type="molecule type" value="Genomic_DNA"/>
</dbReference>
<organism evidence="3 4">
    <name type="scientific">Aliiroseovarius salicola</name>
    <dbReference type="NCBI Taxonomy" id="3009082"/>
    <lineage>
        <taxon>Bacteria</taxon>
        <taxon>Pseudomonadati</taxon>
        <taxon>Pseudomonadota</taxon>
        <taxon>Alphaproteobacteria</taxon>
        <taxon>Rhodobacterales</taxon>
        <taxon>Paracoccaceae</taxon>
        <taxon>Aliiroseovarius</taxon>
    </lineage>
</organism>
<evidence type="ECO:0000313" key="4">
    <source>
        <dbReference type="Proteomes" id="UP001528040"/>
    </source>
</evidence>
<evidence type="ECO:0008006" key="5">
    <source>
        <dbReference type="Google" id="ProtNLM"/>
    </source>
</evidence>
<comment type="caution">
    <text evidence="3">The sequence shown here is derived from an EMBL/GenBank/DDBJ whole genome shotgun (WGS) entry which is preliminary data.</text>
</comment>
<accession>A0ABT4W2A5</accession>
<sequence>MDEDPHQLDRQSLPPELPDGEGPTGKDSIGTATAAARVVPGPDGPMCPIAARKARRRRRLKWHLSIWSVMLILLGGLFLVMLSMSLTGRVVGIPDWVTTRIETVINAQTDRADLSLHRVELGISPKGIPNLRFVDVGVKDQTGLEVARLNAVEGGVRIGDVLRGDIKPAWLRLSGAQVTLRRRANGDFDLSFGTSGGASGDLASILDVIDSEFTDGTLADLEEISTEALTITLEDARSGRLWQVTDGQMTLTHNEEAVDITVSFDVFNQTEVLAETVLGFRAFKGRSGATMTATFKNALARDIAAQSPVMAFLGVVDAPISGALHTVISDAGLIQDMAGTLEFGEGAVTPGAGVAPIRFDGGKVYMDYDPERERIDFAEVSILTDWGEAQVEGHSYLRGWEQGWPAELIGQLSLTSARITPPDMFEAPLELTGGGADFRLRLSPFTLELGAVNLSQGAGHVTGYGRAIARSNGWDLALDLSADKVTKEQVLAFWPLTEKGAKSRKWTKTKLYEGHLENVTAALRVLPGEDPKISLSSNLVGMRAEVVKGMIPVRNVSGRFSIEQNQMIVSADSGFVRPEGQAPIDVSGTRFVILDMKTKPSPARVDLSLRGQVPAALALLAEPPYRIFRKSGRIGADIVDKGQFELSGQIDLRLMKKIPKEELRFNLLADVWNGESTKLIEGKTLRLSSGKLHVRHDGLELTGQGGLGQMPLSATWNLPLGVKANGGKSTVSGRAVLDQRLLDELSIDLPKGSVSGESQAQFDMTITPGEPTTLVAQSDLSGLAMSFNPLGWAKPANRKGSLEIEAVLGKPVHVPKITLTAAGLSAVGQIRLHEQGGLDIAQFGSVQLAGWLDAPVTLTGRGEGLPPAISVNGGTVDMRNATLGSGKGGSVPGAVPIDLVLDRLIVSSGITLTQFDGKFQQHNGTKGTFQARVGGGAGITGAVAPQANGMAIRIKSDDAGGVMRDAGVFKNAYGGDLELVLAPGGSKGTYEGELKVGDVSVRDAPAMAELLSAVSVVGLLQQLGGQGIPFGEVTARFRLDPEKVTIYRSSAVGHSLGVSMDGYYHLGSSEMEMQGVISPFYIVNSAGRALARKGEGLIGFNYTLSGTPENPDVGVNPLSLFTPGIFRDIFRRKPPPKPQ</sequence>
<keyword evidence="2" id="KW-0472">Membrane</keyword>
<proteinExistence type="predicted"/>
<keyword evidence="4" id="KW-1185">Reference proteome</keyword>
<dbReference type="RefSeq" id="WP_271054318.1">
    <property type="nucleotide sequence ID" value="NZ_JAQIIO010000005.1"/>
</dbReference>
<evidence type="ECO:0000256" key="2">
    <source>
        <dbReference type="SAM" id="Phobius"/>
    </source>
</evidence>
<feature type="region of interest" description="Disordered" evidence="1">
    <location>
        <begin position="1"/>
        <end position="29"/>
    </location>
</feature>
<keyword evidence="2" id="KW-1133">Transmembrane helix</keyword>
<keyword evidence="2" id="KW-0812">Transmembrane</keyword>
<feature type="transmembrane region" description="Helical" evidence="2">
    <location>
        <begin position="62"/>
        <end position="84"/>
    </location>
</feature>
<reference evidence="3 4" key="1">
    <citation type="submission" date="2023-01" db="EMBL/GenBank/DDBJ databases">
        <authorList>
            <person name="Yoon J.-W."/>
        </authorList>
    </citation>
    <scope>NUCLEOTIDE SEQUENCE [LARGE SCALE GENOMIC DNA]</scope>
    <source>
        <strain evidence="3 4">KMU-50</strain>
    </source>
</reference>
<name>A0ABT4W2A5_9RHOB</name>
<evidence type="ECO:0000256" key="1">
    <source>
        <dbReference type="SAM" id="MobiDB-lite"/>
    </source>
</evidence>